<evidence type="ECO:0000313" key="1">
    <source>
        <dbReference type="EMBL" id="MBB3836859.1"/>
    </source>
</evidence>
<organism evidence="1 2">
    <name type="scientific">Runella defluvii</name>
    <dbReference type="NCBI Taxonomy" id="370973"/>
    <lineage>
        <taxon>Bacteria</taxon>
        <taxon>Pseudomonadati</taxon>
        <taxon>Bacteroidota</taxon>
        <taxon>Cytophagia</taxon>
        <taxon>Cytophagales</taxon>
        <taxon>Spirosomataceae</taxon>
        <taxon>Runella</taxon>
    </lineage>
</organism>
<comment type="caution">
    <text evidence="1">The sequence shown here is derived from an EMBL/GenBank/DDBJ whole genome shotgun (WGS) entry which is preliminary data.</text>
</comment>
<dbReference type="EMBL" id="JACIBY010000001">
    <property type="protein sequence ID" value="MBB3836859.1"/>
    <property type="molecule type" value="Genomic_DNA"/>
</dbReference>
<accession>A0A7W5ZH81</accession>
<proteinExistence type="predicted"/>
<gene>
    <name evidence="1" type="ORF">FHS57_000841</name>
</gene>
<keyword evidence="2" id="KW-1185">Reference proteome</keyword>
<name>A0A7W5ZH81_9BACT</name>
<sequence length="163" mass="17933">MSTHVTKDQENEWQSVAVPLADAQSWVSNWINANPANDPDFKPSDIRAFVVRRADFVEALAQPDTEYARIYIGLKPNPDTKLGYEPCIIIASAAVKGTTIKDYDGDDKDVIIDLIGEQTVYDIATGKEVRGDYQVFDVSRPCPPICDPKSPLFIPAPDGSSCD</sequence>
<protein>
    <submittedName>
        <fullName evidence="1">Uncharacterized protein</fullName>
    </submittedName>
</protein>
<dbReference type="RefSeq" id="WP_183971617.1">
    <property type="nucleotide sequence ID" value="NZ_JACIBY010000001.1"/>
</dbReference>
<reference evidence="1 2" key="1">
    <citation type="submission" date="2020-08" db="EMBL/GenBank/DDBJ databases">
        <title>Genomic Encyclopedia of Type Strains, Phase IV (KMG-IV): sequencing the most valuable type-strain genomes for metagenomic binning, comparative biology and taxonomic classification.</title>
        <authorList>
            <person name="Goeker M."/>
        </authorList>
    </citation>
    <scope>NUCLEOTIDE SEQUENCE [LARGE SCALE GENOMIC DNA]</scope>
    <source>
        <strain evidence="1 2">DSM 17976</strain>
    </source>
</reference>
<dbReference type="Proteomes" id="UP000541352">
    <property type="component" value="Unassembled WGS sequence"/>
</dbReference>
<evidence type="ECO:0000313" key="2">
    <source>
        <dbReference type="Proteomes" id="UP000541352"/>
    </source>
</evidence>
<dbReference type="AlphaFoldDB" id="A0A7W5ZH81"/>